<dbReference type="RefSeq" id="WP_133333386.1">
    <property type="nucleotide sequence ID" value="NZ_JAVGVR010000001.1"/>
</dbReference>
<accession>A0A4R5VW23</accession>
<dbReference type="Proteomes" id="UP000295132">
    <property type="component" value="Unassembled WGS sequence"/>
</dbReference>
<sequence>MEKTLETLQELHRSVQKLETVLQEVWTYVDELGEDDDFKELKKNAKQSKNGLLERMNEFNQFLGEIPEDGTSAVDLEDAISELIDWIKANT</sequence>
<dbReference type="EMBL" id="JAVGVR010000001">
    <property type="protein sequence ID" value="MDQ6597540.1"/>
    <property type="molecule type" value="Genomic_DNA"/>
</dbReference>
<gene>
    <name evidence="2" type="ORF">E2K98_06180</name>
    <name evidence="1" type="ORF">RCG21_14420</name>
</gene>
<name>A0A4R5VW23_9BACI</name>
<dbReference type="Proteomes" id="UP001178888">
    <property type="component" value="Unassembled WGS sequence"/>
</dbReference>
<keyword evidence="4" id="KW-1185">Reference proteome</keyword>
<evidence type="ECO:0000313" key="1">
    <source>
        <dbReference type="EMBL" id="MDQ6597540.1"/>
    </source>
</evidence>
<proteinExistence type="predicted"/>
<protein>
    <submittedName>
        <fullName evidence="2">Uncharacterized protein</fullName>
    </submittedName>
</protein>
<reference evidence="1" key="2">
    <citation type="submission" date="2023-08" db="EMBL/GenBank/DDBJ databases">
        <title>Nitrogen cycling bacteria in agricultural field soils.</title>
        <authorList>
            <person name="Jang J."/>
        </authorList>
    </citation>
    <scope>NUCLEOTIDE SEQUENCE</scope>
    <source>
        <strain evidence="1">PS3-36</strain>
    </source>
</reference>
<organism evidence="2 3">
    <name type="scientific">Bacillus salipaludis</name>
    <dbReference type="NCBI Taxonomy" id="2547811"/>
    <lineage>
        <taxon>Bacteria</taxon>
        <taxon>Bacillati</taxon>
        <taxon>Bacillota</taxon>
        <taxon>Bacilli</taxon>
        <taxon>Bacillales</taxon>
        <taxon>Bacillaceae</taxon>
        <taxon>Bacillus</taxon>
    </lineage>
</organism>
<evidence type="ECO:0000313" key="3">
    <source>
        <dbReference type="Proteomes" id="UP000295132"/>
    </source>
</evidence>
<comment type="caution">
    <text evidence="2">The sequence shown here is derived from an EMBL/GenBank/DDBJ whole genome shotgun (WGS) entry which is preliminary data.</text>
</comment>
<evidence type="ECO:0000313" key="2">
    <source>
        <dbReference type="EMBL" id="TDK63040.1"/>
    </source>
</evidence>
<evidence type="ECO:0000313" key="4">
    <source>
        <dbReference type="Proteomes" id="UP001178888"/>
    </source>
</evidence>
<dbReference type="AlphaFoldDB" id="A0A4R5VW23"/>
<reference evidence="2 3" key="1">
    <citation type="submission" date="2019-03" db="EMBL/GenBank/DDBJ databases">
        <title>Bacillus niacini sp. nov. a Nicotinate-Metabolizing Mesophile Isolated from Soil.</title>
        <authorList>
            <person name="Zhang G."/>
        </authorList>
    </citation>
    <scope>NUCLEOTIDE SEQUENCE [LARGE SCALE GENOMIC DNA]</scope>
    <source>
        <strain evidence="2 3">WN066</strain>
    </source>
</reference>
<dbReference type="EMBL" id="SMYO01000003">
    <property type="protein sequence ID" value="TDK63040.1"/>
    <property type="molecule type" value="Genomic_DNA"/>
</dbReference>